<keyword evidence="1" id="KW-0732">Signal</keyword>
<feature type="chain" id="PRO_5045330718" evidence="1">
    <location>
        <begin position="23"/>
        <end position="167"/>
    </location>
</feature>
<protein>
    <submittedName>
        <fullName evidence="2">Uncharacterized protein</fullName>
    </submittedName>
</protein>
<proteinExistence type="predicted"/>
<feature type="signal peptide" evidence="1">
    <location>
        <begin position="1"/>
        <end position="22"/>
    </location>
</feature>
<accession>A0ABT5U6F1</accession>
<name>A0ABT5U6F1_9GAMM</name>
<gene>
    <name evidence="2" type="ORF">ORQ98_03540</name>
</gene>
<evidence type="ECO:0000256" key="1">
    <source>
        <dbReference type="SAM" id="SignalP"/>
    </source>
</evidence>
<dbReference type="Proteomes" id="UP001528823">
    <property type="component" value="Unassembled WGS sequence"/>
</dbReference>
<organism evidence="2 3">
    <name type="scientific">Spartinivicinus poritis</name>
    <dbReference type="NCBI Taxonomy" id="2994640"/>
    <lineage>
        <taxon>Bacteria</taxon>
        <taxon>Pseudomonadati</taxon>
        <taxon>Pseudomonadota</taxon>
        <taxon>Gammaproteobacteria</taxon>
        <taxon>Oceanospirillales</taxon>
        <taxon>Zooshikellaceae</taxon>
        <taxon>Spartinivicinus</taxon>
    </lineage>
</organism>
<evidence type="ECO:0000313" key="2">
    <source>
        <dbReference type="EMBL" id="MDE1461038.1"/>
    </source>
</evidence>
<comment type="caution">
    <text evidence="2">The sequence shown here is derived from an EMBL/GenBank/DDBJ whole genome shotgun (WGS) entry which is preliminary data.</text>
</comment>
<reference evidence="2 3" key="1">
    <citation type="submission" date="2022-11" db="EMBL/GenBank/DDBJ databases">
        <title>Spartinivicinus poritis sp. nov., isolated from scleractinian coral Porites lutea.</title>
        <authorList>
            <person name="Zhang G."/>
            <person name="Cai L."/>
            <person name="Wei Q."/>
        </authorList>
    </citation>
    <scope>NUCLEOTIDE SEQUENCE [LARGE SCALE GENOMIC DNA]</scope>
    <source>
        <strain evidence="2 3">A2-2</strain>
    </source>
</reference>
<evidence type="ECO:0000313" key="3">
    <source>
        <dbReference type="Proteomes" id="UP001528823"/>
    </source>
</evidence>
<dbReference type="RefSeq" id="WP_274687407.1">
    <property type="nucleotide sequence ID" value="NZ_JAPMOU010000003.1"/>
</dbReference>
<dbReference type="EMBL" id="JAPMOU010000003">
    <property type="protein sequence ID" value="MDE1461038.1"/>
    <property type="molecule type" value="Genomic_DNA"/>
</dbReference>
<sequence>MKIKGLFKSLVVISLSCQLSWAADLHEEITCGLVDKTPEPLKSLHNNLAGQLNYSGALHRVMNYVFTPLPEQGYDVDNFLSYLKVLYEDSLGVAVTPRELDLLLCTFLSKSTIALYPNHSEAGLESFSPEQYYLFYLKLNILDGFMAHGWLLVNKQTGQVTLTALDD</sequence>
<keyword evidence="3" id="KW-1185">Reference proteome</keyword>